<dbReference type="Proteomes" id="UP000697472">
    <property type="component" value="Unassembled WGS sequence"/>
</dbReference>
<dbReference type="RefSeq" id="WP_205009010.1">
    <property type="nucleotide sequence ID" value="NZ_JAFBEH010000006.1"/>
</dbReference>
<dbReference type="InterPro" id="IPR009526">
    <property type="entry name" value="DUF1146"/>
</dbReference>
<organism evidence="2 3">
    <name type="scientific">Streptococcus loxodontisalivarius</name>
    <dbReference type="NCBI Taxonomy" id="1349415"/>
    <lineage>
        <taxon>Bacteria</taxon>
        <taxon>Bacillati</taxon>
        <taxon>Bacillota</taxon>
        <taxon>Bacilli</taxon>
        <taxon>Lactobacillales</taxon>
        <taxon>Streptococcaceae</taxon>
        <taxon>Streptococcus</taxon>
    </lineage>
</organism>
<evidence type="ECO:0000256" key="1">
    <source>
        <dbReference type="SAM" id="Phobius"/>
    </source>
</evidence>
<keyword evidence="3" id="KW-1185">Reference proteome</keyword>
<reference evidence="2 3" key="1">
    <citation type="submission" date="2021-01" db="EMBL/GenBank/DDBJ databases">
        <title>Genomic Encyclopedia of Type Strains, Phase IV (KMG-IV): sequencing the most valuable type-strain genomes for metagenomic binning, comparative biology and taxonomic classification.</title>
        <authorList>
            <person name="Goeker M."/>
        </authorList>
    </citation>
    <scope>NUCLEOTIDE SEQUENCE [LARGE SCALE GENOMIC DNA]</scope>
    <source>
        <strain evidence="2 3">DSM 27382</strain>
    </source>
</reference>
<evidence type="ECO:0000313" key="2">
    <source>
        <dbReference type="EMBL" id="MBM7642155.1"/>
    </source>
</evidence>
<gene>
    <name evidence="2" type="ORF">JOC28_000448</name>
</gene>
<name>A0ABS2PQ91_9STRE</name>
<keyword evidence="1" id="KW-0812">Transmembrane</keyword>
<feature type="transmembrane region" description="Helical" evidence="1">
    <location>
        <begin position="44"/>
        <end position="67"/>
    </location>
</feature>
<dbReference type="Pfam" id="PF06612">
    <property type="entry name" value="DUF1146"/>
    <property type="match status" value="1"/>
</dbReference>
<dbReference type="NCBIfam" id="TIGR02327">
    <property type="entry name" value="int_mem_ywzB"/>
    <property type="match status" value="1"/>
</dbReference>
<proteinExistence type="predicted"/>
<keyword evidence="1" id="KW-1133">Transmembrane helix</keyword>
<comment type="caution">
    <text evidence="2">The sequence shown here is derived from an EMBL/GenBank/DDBJ whole genome shotgun (WGS) entry which is preliminary data.</text>
</comment>
<protein>
    <submittedName>
        <fullName evidence="2">Integral membrane protein (TIGR02327 family)</fullName>
    </submittedName>
</protein>
<accession>A0ABS2PQ91</accession>
<dbReference type="EMBL" id="JAFBEH010000006">
    <property type="protein sequence ID" value="MBM7642155.1"/>
    <property type="molecule type" value="Genomic_DNA"/>
</dbReference>
<keyword evidence="1" id="KW-0472">Membrane</keyword>
<sequence>MEIITNLVTLTSHAIFILIAYQLLSQLFDWSKLIKNSLENSSRLNLLLIFFSIALGYMVSSFLISVIQMSQEIFRAMQ</sequence>
<feature type="transmembrane region" description="Helical" evidence="1">
    <location>
        <begin position="7"/>
        <end position="24"/>
    </location>
</feature>
<evidence type="ECO:0000313" key="3">
    <source>
        <dbReference type="Proteomes" id="UP000697472"/>
    </source>
</evidence>